<organism evidence="11">
    <name type="scientific">Zooxanthella nutricula</name>
    <dbReference type="NCBI Taxonomy" id="1333877"/>
    <lineage>
        <taxon>Eukaryota</taxon>
        <taxon>Sar</taxon>
        <taxon>Alveolata</taxon>
        <taxon>Dinophyceae</taxon>
        <taxon>Peridiniales</taxon>
        <taxon>Peridiniales incertae sedis</taxon>
        <taxon>Zooxanthella</taxon>
    </lineage>
</organism>
<evidence type="ECO:0000256" key="4">
    <source>
        <dbReference type="ARBA" id="ARBA00022840"/>
    </source>
</evidence>
<keyword evidence="1" id="KW-0808">Transferase</keyword>
<sequence length="333" mass="36734">MPPLLIDEDPDQTVSMTWCIDEDGTMRHNPSGLQVSPDRGVEVDGRAYRLDPRDIEMDRDGMLGSGSCGIVEAGVHKPSGIRVAVKTVKVDNRDKREQMLHEIRGLIQAAGCPYLVQWYAGFVARETGLVKVVVEFMDCGSLADLRRRLGGGGVPDVHLSCIASPMIRGLHHLQTRRMLHRDVKPENVLHTVTGEVKLTDFGISRDLTSSMGVAGTFVGTANYMSPERANGKDYSYRSDVWSAGIVVFELATGRYPFNTKNFMDLYTCLCENPEPRLEVGEFPASLCDFVAQCLTRDESRRPDAQTLLDHEVVSGLGAHQVQAFAELLQTLGP</sequence>
<dbReference type="Gene3D" id="3.30.200.20">
    <property type="entry name" value="Phosphorylase Kinase, domain 1"/>
    <property type="match status" value="1"/>
</dbReference>
<dbReference type="InterPro" id="IPR011009">
    <property type="entry name" value="Kinase-like_dom_sf"/>
</dbReference>
<evidence type="ECO:0000256" key="2">
    <source>
        <dbReference type="ARBA" id="ARBA00022741"/>
    </source>
</evidence>
<dbReference type="SUPFAM" id="SSF56112">
    <property type="entry name" value="Protein kinase-like (PK-like)"/>
    <property type="match status" value="1"/>
</dbReference>
<evidence type="ECO:0000256" key="8">
    <source>
        <dbReference type="ARBA" id="ARBA00049299"/>
    </source>
</evidence>
<comment type="catalytic activity">
    <reaction evidence="9">
        <text>L-tyrosyl-[protein] + ATP = O-phospho-L-tyrosyl-[protein] + ADP + H(+)</text>
        <dbReference type="Rhea" id="RHEA:10596"/>
        <dbReference type="Rhea" id="RHEA-COMP:10136"/>
        <dbReference type="Rhea" id="RHEA-COMP:20101"/>
        <dbReference type="ChEBI" id="CHEBI:15378"/>
        <dbReference type="ChEBI" id="CHEBI:30616"/>
        <dbReference type="ChEBI" id="CHEBI:46858"/>
        <dbReference type="ChEBI" id="CHEBI:61978"/>
        <dbReference type="ChEBI" id="CHEBI:456216"/>
        <dbReference type="EC" id="2.7.12.2"/>
    </reaction>
</comment>
<dbReference type="GO" id="GO:0005524">
    <property type="term" value="F:ATP binding"/>
    <property type="evidence" value="ECO:0007669"/>
    <property type="project" value="UniProtKB-KW"/>
</dbReference>
<gene>
    <name evidence="11" type="ORF">BRAN1462_LOCUS42746</name>
</gene>
<keyword evidence="2" id="KW-0547">Nucleotide-binding</keyword>
<evidence type="ECO:0000256" key="3">
    <source>
        <dbReference type="ARBA" id="ARBA00022777"/>
    </source>
</evidence>
<accession>A0A7S2PRU7</accession>
<dbReference type="Gene3D" id="1.10.510.10">
    <property type="entry name" value="Transferase(Phosphotransferase) domain 1"/>
    <property type="match status" value="1"/>
</dbReference>
<keyword evidence="4" id="KW-0067">ATP-binding</keyword>
<dbReference type="EC" id="2.7.12.2" evidence="6"/>
<dbReference type="AlphaFoldDB" id="A0A7S2PRU7"/>
<evidence type="ECO:0000256" key="1">
    <source>
        <dbReference type="ARBA" id="ARBA00022679"/>
    </source>
</evidence>
<dbReference type="PANTHER" id="PTHR48013">
    <property type="entry name" value="DUAL SPECIFICITY MITOGEN-ACTIVATED PROTEIN KINASE KINASE 5-RELATED"/>
    <property type="match status" value="1"/>
</dbReference>
<dbReference type="SMART" id="SM00220">
    <property type="entry name" value="S_TKc"/>
    <property type="match status" value="1"/>
</dbReference>
<dbReference type="GO" id="GO:0004708">
    <property type="term" value="F:MAP kinase kinase activity"/>
    <property type="evidence" value="ECO:0007669"/>
    <property type="project" value="UniProtKB-EC"/>
</dbReference>
<dbReference type="Pfam" id="PF00069">
    <property type="entry name" value="Pkinase"/>
    <property type="match status" value="1"/>
</dbReference>
<comment type="catalytic activity">
    <reaction evidence="7">
        <text>L-seryl-[protein] + ATP = O-phospho-L-seryl-[protein] + ADP + H(+)</text>
        <dbReference type="Rhea" id="RHEA:17989"/>
        <dbReference type="Rhea" id="RHEA-COMP:9863"/>
        <dbReference type="Rhea" id="RHEA-COMP:11604"/>
        <dbReference type="ChEBI" id="CHEBI:15378"/>
        <dbReference type="ChEBI" id="CHEBI:29999"/>
        <dbReference type="ChEBI" id="CHEBI:30616"/>
        <dbReference type="ChEBI" id="CHEBI:83421"/>
        <dbReference type="ChEBI" id="CHEBI:456216"/>
        <dbReference type="EC" id="2.7.12.2"/>
    </reaction>
</comment>
<evidence type="ECO:0000256" key="7">
    <source>
        <dbReference type="ARBA" id="ARBA00049014"/>
    </source>
</evidence>
<dbReference type="EMBL" id="HBGW01067027">
    <property type="protein sequence ID" value="CAD9615790.1"/>
    <property type="molecule type" value="Transcribed_RNA"/>
</dbReference>
<evidence type="ECO:0000256" key="5">
    <source>
        <dbReference type="ARBA" id="ARBA00038035"/>
    </source>
</evidence>
<comment type="catalytic activity">
    <reaction evidence="8">
        <text>L-threonyl-[protein] + ATP = O-phospho-L-threonyl-[protein] + ADP + H(+)</text>
        <dbReference type="Rhea" id="RHEA:46608"/>
        <dbReference type="Rhea" id="RHEA-COMP:11060"/>
        <dbReference type="Rhea" id="RHEA-COMP:11605"/>
        <dbReference type="ChEBI" id="CHEBI:15378"/>
        <dbReference type="ChEBI" id="CHEBI:30013"/>
        <dbReference type="ChEBI" id="CHEBI:30616"/>
        <dbReference type="ChEBI" id="CHEBI:61977"/>
        <dbReference type="ChEBI" id="CHEBI:456216"/>
        <dbReference type="EC" id="2.7.12.2"/>
    </reaction>
</comment>
<proteinExistence type="inferred from homology"/>
<name>A0A7S2PRU7_9DINO</name>
<evidence type="ECO:0000256" key="9">
    <source>
        <dbReference type="ARBA" id="ARBA00051693"/>
    </source>
</evidence>
<dbReference type="PROSITE" id="PS50011">
    <property type="entry name" value="PROTEIN_KINASE_DOM"/>
    <property type="match status" value="1"/>
</dbReference>
<comment type="similarity">
    <text evidence="5">Belongs to the protein kinase superfamily. STE Ser/Thr protein kinase family. MAP kinase kinase subfamily.</text>
</comment>
<protein>
    <recommendedName>
        <fullName evidence="6">mitogen-activated protein kinase kinase</fullName>
        <ecNumber evidence="6">2.7.12.2</ecNumber>
    </recommendedName>
</protein>
<evidence type="ECO:0000256" key="6">
    <source>
        <dbReference type="ARBA" id="ARBA00038999"/>
    </source>
</evidence>
<dbReference type="PANTHER" id="PTHR48013:SF9">
    <property type="entry name" value="DUAL SPECIFICITY MITOGEN-ACTIVATED PROTEIN KINASE KINASE 5"/>
    <property type="match status" value="1"/>
</dbReference>
<feature type="domain" description="Protein kinase" evidence="10">
    <location>
        <begin position="57"/>
        <end position="313"/>
    </location>
</feature>
<keyword evidence="3" id="KW-0418">Kinase</keyword>
<dbReference type="InterPro" id="IPR000719">
    <property type="entry name" value="Prot_kinase_dom"/>
</dbReference>
<evidence type="ECO:0000313" key="11">
    <source>
        <dbReference type="EMBL" id="CAD9615790.1"/>
    </source>
</evidence>
<reference evidence="11" key="1">
    <citation type="submission" date="2021-01" db="EMBL/GenBank/DDBJ databases">
        <authorList>
            <person name="Corre E."/>
            <person name="Pelletier E."/>
            <person name="Niang G."/>
            <person name="Scheremetjew M."/>
            <person name="Finn R."/>
            <person name="Kale V."/>
            <person name="Holt S."/>
            <person name="Cochrane G."/>
            <person name="Meng A."/>
            <person name="Brown T."/>
            <person name="Cohen L."/>
        </authorList>
    </citation>
    <scope>NUCLEOTIDE SEQUENCE</scope>
    <source>
        <strain evidence="11">RCC3387</strain>
    </source>
</reference>
<evidence type="ECO:0000259" key="10">
    <source>
        <dbReference type="PROSITE" id="PS50011"/>
    </source>
</evidence>